<sequence length="117" mass="13136">MLYERNLGVRVPLEPLKSPRLLAPSEGVQALRSGTELIDHVTVSQTSNRKKKKTAKASGLNAEWSAAEDTKLGDAVQTMKSPDWKRVAQLLGTRSHFAYQKRYEKLQVAGYRKDPLE</sequence>
<organism evidence="2 3">
    <name type="scientific">Clohesyomyces aquaticus</name>
    <dbReference type="NCBI Taxonomy" id="1231657"/>
    <lineage>
        <taxon>Eukaryota</taxon>
        <taxon>Fungi</taxon>
        <taxon>Dikarya</taxon>
        <taxon>Ascomycota</taxon>
        <taxon>Pezizomycotina</taxon>
        <taxon>Dothideomycetes</taxon>
        <taxon>Pleosporomycetidae</taxon>
        <taxon>Pleosporales</taxon>
        <taxon>Lindgomycetaceae</taxon>
        <taxon>Clohesyomyces</taxon>
    </lineage>
</organism>
<dbReference type="Proteomes" id="UP000193144">
    <property type="component" value="Unassembled WGS sequence"/>
</dbReference>
<dbReference type="InterPro" id="IPR001005">
    <property type="entry name" value="SANT/Myb"/>
</dbReference>
<dbReference type="AlphaFoldDB" id="A0A1Y2A4Z9"/>
<evidence type="ECO:0000313" key="3">
    <source>
        <dbReference type="Proteomes" id="UP000193144"/>
    </source>
</evidence>
<gene>
    <name evidence="2" type="ORF">BCR34DRAFT_21602</name>
</gene>
<dbReference type="SUPFAM" id="SSF46689">
    <property type="entry name" value="Homeodomain-like"/>
    <property type="match status" value="1"/>
</dbReference>
<dbReference type="EMBL" id="MCFA01000011">
    <property type="protein sequence ID" value="ORY17574.1"/>
    <property type="molecule type" value="Genomic_DNA"/>
</dbReference>
<evidence type="ECO:0000259" key="1">
    <source>
        <dbReference type="PROSITE" id="PS50090"/>
    </source>
</evidence>
<dbReference type="CDD" id="cd00167">
    <property type="entry name" value="SANT"/>
    <property type="match status" value="1"/>
</dbReference>
<evidence type="ECO:0000313" key="2">
    <source>
        <dbReference type="EMBL" id="ORY17574.1"/>
    </source>
</evidence>
<accession>A0A1Y2A4Z9</accession>
<protein>
    <recommendedName>
        <fullName evidence="1">Myb-like domain-containing protein</fullName>
    </recommendedName>
</protein>
<dbReference type="PROSITE" id="PS50090">
    <property type="entry name" value="MYB_LIKE"/>
    <property type="match status" value="1"/>
</dbReference>
<name>A0A1Y2A4Z9_9PLEO</name>
<proteinExistence type="predicted"/>
<dbReference type="Pfam" id="PF00249">
    <property type="entry name" value="Myb_DNA-binding"/>
    <property type="match status" value="1"/>
</dbReference>
<comment type="caution">
    <text evidence="2">The sequence shown here is derived from an EMBL/GenBank/DDBJ whole genome shotgun (WGS) entry which is preliminary data.</text>
</comment>
<dbReference type="InterPro" id="IPR009057">
    <property type="entry name" value="Homeodomain-like_sf"/>
</dbReference>
<keyword evidence="3" id="KW-1185">Reference proteome</keyword>
<dbReference type="Gene3D" id="1.10.10.60">
    <property type="entry name" value="Homeodomain-like"/>
    <property type="match status" value="1"/>
</dbReference>
<reference evidence="2 3" key="1">
    <citation type="submission" date="2016-07" db="EMBL/GenBank/DDBJ databases">
        <title>Pervasive Adenine N6-methylation of Active Genes in Fungi.</title>
        <authorList>
            <consortium name="DOE Joint Genome Institute"/>
            <person name="Mondo S.J."/>
            <person name="Dannebaum R.O."/>
            <person name="Kuo R.C."/>
            <person name="Labutti K."/>
            <person name="Haridas S."/>
            <person name="Kuo A."/>
            <person name="Salamov A."/>
            <person name="Ahrendt S.R."/>
            <person name="Lipzen A."/>
            <person name="Sullivan W."/>
            <person name="Andreopoulos W.B."/>
            <person name="Clum A."/>
            <person name="Lindquist E."/>
            <person name="Daum C."/>
            <person name="Ramamoorthy G.K."/>
            <person name="Gryganskyi A."/>
            <person name="Culley D."/>
            <person name="Magnuson J.K."/>
            <person name="James T.Y."/>
            <person name="O'Malley M.A."/>
            <person name="Stajich J.E."/>
            <person name="Spatafora J.W."/>
            <person name="Visel A."/>
            <person name="Grigoriev I.V."/>
        </authorList>
    </citation>
    <scope>NUCLEOTIDE SEQUENCE [LARGE SCALE GENOMIC DNA]</scope>
    <source>
        <strain evidence="2 3">CBS 115471</strain>
    </source>
</reference>
<feature type="domain" description="Myb-like" evidence="1">
    <location>
        <begin position="64"/>
        <end position="107"/>
    </location>
</feature>